<gene>
    <name evidence="5 6" type="primary">rplM</name>
    <name evidence="6" type="ORF">OENOO_19005</name>
</gene>
<evidence type="ECO:0000256" key="1">
    <source>
        <dbReference type="ARBA" id="ARBA00006227"/>
    </source>
</evidence>
<dbReference type="NCBIfam" id="TIGR01066">
    <property type="entry name" value="rplM_bact"/>
    <property type="match status" value="1"/>
</dbReference>
<dbReference type="EMBL" id="AAUV01000015">
    <property type="protein sequence ID" value="EAV40072.1"/>
    <property type="molecule type" value="Genomic_DNA"/>
</dbReference>
<comment type="similarity">
    <text evidence="1 5">Belongs to the universal ribosomal protein uL13 family.</text>
</comment>
<dbReference type="HAMAP" id="MF_01366">
    <property type="entry name" value="Ribosomal_uL13"/>
    <property type="match status" value="1"/>
</dbReference>
<dbReference type="GO" id="GO:0022625">
    <property type="term" value="C:cytosolic large ribosomal subunit"/>
    <property type="evidence" value="ECO:0007669"/>
    <property type="project" value="TreeGrafter"/>
</dbReference>
<dbReference type="SUPFAM" id="SSF52161">
    <property type="entry name" value="Ribosomal protein L13"/>
    <property type="match status" value="1"/>
</dbReference>
<dbReference type="PANTHER" id="PTHR11545">
    <property type="entry name" value="RIBOSOMAL PROTEIN L13"/>
    <property type="match status" value="1"/>
</dbReference>
<dbReference type="InterPro" id="IPR036899">
    <property type="entry name" value="Ribosomal_uL13_sf"/>
</dbReference>
<dbReference type="CDD" id="cd00392">
    <property type="entry name" value="Ribosomal_L13"/>
    <property type="match status" value="1"/>
</dbReference>
<dbReference type="GO" id="GO:0003729">
    <property type="term" value="F:mRNA binding"/>
    <property type="evidence" value="ECO:0007669"/>
    <property type="project" value="UniProtKB-ARBA"/>
</dbReference>
<accession>A0NHF8</accession>
<dbReference type="Proteomes" id="UP000003346">
    <property type="component" value="Unassembled WGS sequence"/>
</dbReference>
<dbReference type="HOGENOM" id="CLU_082184_2_1_9"/>
<keyword evidence="2 5" id="KW-0689">Ribosomal protein</keyword>
<evidence type="ECO:0000256" key="2">
    <source>
        <dbReference type="ARBA" id="ARBA00022980"/>
    </source>
</evidence>
<dbReference type="InterPro" id="IPR005823">
    <property type="entry name" value="Ribosomal_uL13_bac-type"/>
</dbReference>
<dbReference type="GO" id="GO:0006412">
    <property type="term" value="P:translation"/>
    <property type="evidence" value="ECO:0007669"/>
    <property type="project" value="UniProtKB-UniRule"/>
</dbReference>
<dbReference type="Pfam" id="PF00572">
    <property type="entry name" value="Ribosomal_L13"/>
    <property type="match status" value="1"/>
</dbReference>
<dbReference type="PIRSF" id="PIRSF002181">
    <property type="entry name" value="Ribosomal_L13"/>
    <property type="match status" value="1"/>
</dbReference>
<comment type="function">
    <text evidence="5">This protein is one of the early assembly proteins of the 50S ribosomal subunit, although it is not seen to bind rRNA by itself. It is important during the early stages of 50S assembly.</text>
</comment>
<dbReference type="FunFam" id="3.90.1180.10:FF:000001">
    <property type="entry name" value="50S ribosomal protein L13"/>
    <property type="match status" value="1"/>
</dbReference>
<dbReference type="AlphaFoldDB" id="A0NHF8"/>
<evidence type="ECO:0000256" key="5">
    <source>
        <dbReference type="HAMAP-Rule" id="MF_01366"/>
    </source>
</evidence>
<evidence type="ECO:0000313" key="6">
    <source>
        <dbReference type="EMBL" id="EAV40072.1"/>
    </source>
</evidence>
<name>A0NHF8_OENOE</name>
<reference evidence="6 7" key="1">
    <citation type="submission" date="2006-11" db="EMBL/GenBank/DDBJ databases">
        <authorList>
            <consortium name="Laboratoire de Microbiologie (Universite Bourgogne)"/>
            <consortium name="GENOME Express"/>
            <consortium name="UMR Oenologie Ampelologie (Universite Bordeaux 2)"/>
            <person name="Guzzo J."/>
        </authorList>
    </citation>
    <scope>NUCLEOTIDE SEQUENCE [LARGE SCALE GENOMIC DNA]</scope>
    <source>
        <strain evidence="6 7">ATCC BAA-1163</strain>
    </source>
</reference>
<evidence type="ECO:0000313" key="7">
    <source>
        <dbReference type="Proteomes" id="UP000003346"/>
    </source>
</evidence>
<protein>
    <recommendedName>
        <fullName evidence="4 5">Large ribosomal subunit protein uL13</fullName>
    </recommendedName>
</protein>
<dbReference type="GO" id="GO:0003735">
    <property type="term" value="F:structural constituent of ribosome"/>
    <property type="evidence" value="ECO:0007669"/>
    <property type="project" value="InterPro"/>
</dbReference>
<dbReference type="PANTHER" id="PTHR11545:SF2">
    <property type="entry name" value="LARGE RIBOSOMAL SUBUNIT PROTEIN UL13M"/>
    <property type="match status" value="1"/>
</dbReference>
<keyword evidence="3 5" id="KW-0687">Ribonucleoprotein</keyword>
<organism evidence="6 7">
    <name type="scientific">Oenococcus oeni ATCC BAA-1163</name>
    <dbReference type="NCBI Taxonomy" id="379360"/>
    <lineage>
        <taxon>Bacteria</taxon>
        <taxon>Bacillati</taxon>
        <taxon>Bacillota</taxon>
        <taxon>Bacilli</taxon>
        <taxon>Lactobacillales</taxon>
        <taxon>Lactobacillaceae</taxon>
        <taxon>Oenococcus</taxon>
    </lineage>
</organism>
<comment type="caution">
    <text evidence="6">The sequence shown here is derived from an EMBL/GenBank/DDBJ whole genome shotgun (WGS) entry which is preliminary data.</text>
</comment>
<dbReference type="InterPro" id="IPR005822">
    <property type="entry name" value="Ribosomal_uL13"/>
</dbReference>
<evidence type="ECO:0000256" key="4">
    <source>
        <dbReference type="ARBA" id="ARBA00035201"/>
    </source>
</evidence>
<dbReference type="GO" id="GO:0017148">
    <property type="term" value="P:negative regulation of translation"/>
    <property type="evidence" value="ECO:0007669"/>
    <property type="project" value="TreeGrafter"/>
</dbReference>
<sequence>MKRIKIMRSTFLAKPHEIQRNWYIVDATDVPLGRLSSVVATVLRGKNKPTFTPSVDTGDFVIVINADKVQLTGKKATDKTYYHHSGYPGGLKARKAGTLREKNPKKLIELSVQGMLPKNTLGRAQGLKLHVYASGEEVGQSAQKPQVLNIKDLL</sequence>
<dbReference type="Gene3D" id="3.90.1180.10">
    <property type="entry name" value="Ribosomal protein L13"/>
    <property type="match status" value="1"/>
</dbReference>
<comment type="subunit">
    <text evidence="5">Part of the 50S ribosomal subunit.</text>
</comment>
<evidence type="ECO:0000256" key="3">
    <source>
        <dbReference type="ARBA" id="ARBA00023274"/>
    </source>
</evidence>
<proteinExistence type="inferred from homology"/>